<organism evidence="3 4">
    <name type="scientific">Nonomuraea insulae</name>
    <dbReference type="NCBI Taxonomy" id="1616787"/>
    <lineage>
        <taxon>Bacteria</taxon>
        <taxon>Bacillati</taxon>
        <taxon>Actinomycetota</taxon>
        <taxon>Actinomycetes</taxon>
        <taxon>Streptosporangiales</taxon>
        <taxon>Streptosporangiaceae</taxon>
        <taxon>Nonomuraea</taxon>
    </lineage>
</organism>
<evidence type="ECO:0000313" key="3">
    <source>
        <dbReference type="EMBL" id="MFC5833576.1"/>
    </source>
</evidence>
<name>A0ABW1DA50_9ACTN</name>
<dbReference type="Gene3D" id="3.30.470.20">
    <property type="entry name" value="ATP-grasp fold, B domain"/>
    <property type="match status" value="1"/>
</dbReference>
<keyword evidence="1" id="KW-0067">ATP-binding</keyword>
<protein>
    <recommendedName>
        <fullName evidence="2">ATP-grasp domain-containing protein</fullName>
    </recommendedName>
</protein>
<gene>
    <name evidence="3" type="ORF">ACFPZ3_57865</name>
</gene>
<comment type="caution">
    <text evidence="3">The sequence shown here is derived from an EMBL/GenBank/DDBJ whole genome shotgun (WGS) entry which is preliminary data.</text>
</comment>
<proteinExistence type="predicted"/>
<dbReference type="SUPFAM" id="SSF56059">
    <property type="entry name" value="Glutathione synthetase ATP-binding domain-like"/>
    <property type="match status" value="1"/>
</dbReference>
<dbReference type="RefSeq" id="WP_379523002.1">
    <property type="nucleotide sequence ID" value="NZ_JBHSPA010000094.1"/>
</dbReference>
<sequence length="445" mass="47576">MIGTVDPVRRFKTALTGSPGTPLVLVGNFDVEEQWSVDEPGLPRPALSRSALLTHCLGEFALLLAGSDDHVVLKASPDETYLAHLKRLGLELPRISVVVNPAQDRTVTEDALADPALLADLAHAARRGARLWPHGVSAAEELLAERTGVELAGPSARVCKTVNSKIYSRTISADLGIRQPPGMVCASVADFEAACATVQDWLAAGRTVVLKDAYGVSGKGLLVVSAEGRLGLLRRMIHRQSVRLGTDRLSLVMEEWLPKRADLNYQFTLGRDGAVHFDFVKGARTEAGVHKGHLMPAELSSAHRAELVEVCELLGTRLAADGYSGVVGVDAIVTTDGVLQPVIEINARNNLSTYQERLSRLWSGDGQVAIATHHSLAPRPSVSFAEFARPFADLVLAPGARAGVLVINFATVGAGRLYVIVVGESRTQVDALDREMSGRLAAYST</sequence>
<evidence type="ECO:0000256" key="1">
    <source>
        <dbReference type="PROSITE-ProRule" id="PRU00409"/>
    </source>
</evidence>
<dbReference type="Proteomes" id="UP001596058">
    <property type="component" value="Unassembled WGS sequence"/>
</dbReference>
<dbReference type="InterPro" id="IPR011761">
    <property type="entry name" value="ATP-grasp"/>
</dbReference>
<feature type="domain" description="ATP-grasp" evidence="2">
    <location>
        <begin position="169"/>
        <end position="372"/>
    </location>
</feature>
<dbReference type="Pfam" id="PF18604">
    <property type="entry name" value="PreAtp-grasp"/>
    <property type="match status" value="1"/>
</dbReference>
<reference evidence="4" key="1">
    <citation type="journal article" date="2019" name="Int. J. Syst. Evol. Microbiol.">
        <title>The Global Catalogue of Microorganisms (GCM) 10K type strain sequencing project: providing services to taxonomists for standard genome sequencing and annotation.</title>
        <authorList>
            <consortium name="The Broad Institute Genomics Platform"/>
            <consortium name="The Broad Institute Genome Sequencing Center for Infectious Disease"/>
            <person name="Wu L."/>
            <person name="Ma J."/>
        </authorList>
    </citation>
    <scope>NUCLEOTIDE SEQUENCE [LARGE SCALE GENOMIC DNA]</scope>
    <source>
        <strain evidence="4">CCUG 53903</strain>
    </source>
</reference>
<dbReference type="InterPro" id="IPR040754">
    <property type="entry name" value="PreAtp-grasp"/>
</dbReference>
<evidence type="ECO:0000259" key="2">
    <source>
        <dbReference type="PROSITE" id="PS50975"/>
    </source>
</evidence>
<keyword evidence="4" id="KW-1185">Reference proteome</keyword>
<evidence type="ECO:0000313" key="4">
    <source>
        <dbReference type="Proteomes" id="UP001596058"/>
    </source>
</evidence>
<dbReference type="EMBL" id="JBHSPA010000094">
    <property type="protein sequence ID" value="MFC5833576.1"/>
    <property type="molecule type" value="Genomic_DNA"/>
</dbReference>
<keyword evidence="1" id="KW-0547">Nucleotide-binding</keyword>
<accession>A0ABW1DA50</accession>
<dbReference type="PROSITE" id="PS50975">
    <property type="entry name" value="ATP_GRASP"/>
    <property type="match status" value="1"/>
</dbReference>